<dbReference type="EMBL" id="CYZL01000001">
    <property type="protein sequence ID" value="CUN52119.1"/>
    <property type="molecule type" value="Genomic_DNA"/>
</dbReference>
<keyword evidence="1" id="KW-0732">Signal</keyword>
<reference evidence="3 4" key="1">
    <citation type="submission" date="2015-09" db="EMBL/GenBank/DDBJ databases">
        <authorList>
            <consortium name="Pathogen Informatics"/>
        </authorList>
    </citation>
    <scope>NUCLEOTIDE SEQUENCE [LARGE SCALE GENOMIC DNA]</scope>
    <source>
        <strain evidence="3 4">2789STDY5834835</strain>
    </source>
</reference>
<feature type="domain" description="BIG2" evidence="2">
    <location>
        <begin position="34"/>
        <end position="110"/>
    </location>
</feature>
<proteinExistence type="predicted"/>
<feature type="signal peptide" evidence="1">
    <location>
        <begin position="1"/>
        <end position="34"/>
    </location>
</feature>
<feature type="domain" description="BIG2" evidence="2">
    <location>
        <begin position="127"/>
        <end position="206"/>
    </location>
</feature>
<evidence type="ECO:0000256" key="1">
    <source>
        <dbReference type="SAM" id="SignalP"/>
    </source>
</evidence>
<keyword evidence="3" id="KW-0645">Protease</keyword>
<accession>A0A173XKE9</accession>
<dbReference type="GO" id="GO:0008233">
    <property type="term" value="F:peptidase activity"/>
    <property type="evidence" value="ECO:0007669"/>
    <property type="project" value="UniProtKB-KW"/>
</dbReference>
<dbReference type="AlphaFoldDB" id="A0A173XKE9"/>
<sequence length="425" mass="48030">MKTKATSRIFKQTFAWILAVMMVFSIFPATQVNAATKPKLSKTKITMTVGQSKKLKVKGISKKRAKRIKWKSSKKKVVTVTKTGKLKARKAGKATITAKVGKKKLKCKVVVKRKHKKTRKKKESNSSSKKMWLSKTSVTLQAGSGVDLVLHNAKNVVKWSSSNNKVAWADRATSSSKNLGTIQAVSKGTAVITAKVDGKTFKCHVKVIADDYHASEATEAKIKQALKIVNNSMSTQEKVLKLTIWTCDHLKRVYGEYWSYEPENTVNCILKGKATRYGYNDFLDELLSSAGIKTMYVNESYGGARLKVSIDGKWYNLDVYRMDPSTQDSSGHGLWSYSMPFFLFSDAEAYKYHSQYYSKPSKEFEKYNPPATSTRFDFLSMIISKGKEDNPVDFEVNPEYFMQAYTEDCAGNQYNPWVTGTWRNY</sequence>
<evidence type="ECO:0000313" key="3">
    <source>
        <dbReference type="EMBL" id="CUN52119.1"/>
    </source>
</evidence>
<gene>
    <name evidence="3" type="ORF">ERS852450_00152</name>
</gene>
<protein>
    <submittedName>
        <fullName evidence="3">Uncharacterized protein involved in cytokinesis, contains TGc (Transglutaminase/protease-like) domain</fullName>
    </submittedName>
</protein>
<dbReference type="Gene3D" id="2.60.40.1080">
    <property type="match status" value="2"/>
</dbReference>
<feature type="chain" id="PRO_5008015478" evidence="1">
    <location>
        <begin position="35"/>
        <end position="425"/>
    </location>
</feature>
<evidence type="ECO:0000259" key="2">
    <source>
        <dbReference type="SMART" id="SM00635"/>
    </source>
</evidence>
<dbReference type="SUPFAM" id="SSF49373">
    <property type="entry name" value="Invasin/intimin cell-adhesion fragments"/>
    <property type="match status" value="2"/>
</dbReference>
<keyword evidence="3" id="KW-0378">Hydrolase</keyword>
<dbReference type="GO" id="GO:0006508">
    <property type="term" value="P:proteolysis"/>
    <property type="evidence" value="ECO:0007669"/>
    <property type="project" value="UniProtKB-KW"/>
</dbReference>
<dbReference type="Proteomes" id="UP000095679">
    <property type="component" value="Unassembled WGS sequence"/>
</dbReference>
<dbReference type="RefSeq" id="WP_172677240.1">
    <property type="nucleotide sequence ID" value="NZ_BLYK01000002.1"/>
</dbReference>
<evidence type="ECO:0000313" key="4">
    <source>
        <dbReference type="Proteomes" id="UP000095679"/>
    </source>
</evidence>
<dbReference type="SMART" id="SM00635">
    <property type="entry name" value="BID_2"/>
    <property type="match status" value="2"/>
</dbReference>
<dbReference type="Pfam" id="PF02368">
    <property type="entry name" value="Big_2"/>
    <property type="match status" value="1"/>
</dbReference>
<dbReference type="InterPro" id="IPR008964">
    <property type="entry name" value="Invasin/intimin_cell_adhesion"/>
</dbReference>
<name>A0A173XKE9_9FIRM</name>
<organism evidence="3 4">
    <name type="scientific">Anaerobutyricum hallii</name>
    <dbReference type="NCBI Taxonomy" id="39488"/>
    <lineage>
        <taxon>Bacteria</taxon>
        <taxon>Bacillati</taxon>
        <taxon>Bacillota</taxon>
        <taxon>Clostridia</taxon>
        <taxon>Lachnospirales</taxon>
        <taxon>Lachnospiraceae</taxon>
        <taxon>Anaerobutyricum</taxon>
    </lineage>
</organism>
<dbReference type="InterPro" id="IPR003343">
    <property type="entry name" value="Big_2"/>
</dbReference>